<keyword evidence="3" id="KW-1185">Reference proteome</keyword>
<evidence type="ECO:0000313" key="2">
    <source>
        <dbReference type="EMBL" id="KIX09354.1"/>
    </source>
</evidence>
<dbReference type="Gene3D" id="3.40.50.10540">
    <property type="entry name" value="Crotonobetainyl-coa:carnitine coa-transferase, domain 1"/>
    <property type="match status" value="1"/>
</dbReference>
<dbReference type="EMBL" id="KN847475">
    <property type="protein sequence ID" value="KIX09354.1"/>
    <property type="molecule type" value="Genomic_DNA"/>
</dbReference>
<dbReference type="OrthoDB" id="16747at2759"/>
<evidence type="ECO:0000313" key="3">
    <source>
        <dbReference type="Proteomes" id="UP000053617"/>
    </source>
</evidence>
<dbReference type="InterPro" id="IPR023606">
    <property type="entry name" value="CoA-Trfase_III_dom_1_sf"/>
</dbReference>
<proteinExistence type="inferred from homology"/>
<dbReference type="STRING" id="1442369.A0A0D2ITF6"/>
<evidence type="ECO:0000256" key="1">
    <source>
        <dbReference type="ARBA" id="ARBA00008383"/>
    </source>
</evidence>
<dbReference type="VEuPathDB" id="FungiDB:Z518_00433"/>
<dbReference type="InterPro" id="IPR003673">
    <property type="entry name" value="CoA-Trfase_fam_III"/>
</dbReference>
<comment type="similarity">
    <text evidence="1">Belongs to the CoA-transferase III family.</text>
</comment>
<reference evidence="2 3" key="1">
    <citation type="submission" date="2015-01" db="EMBL/GenBank/DDBJ databases">
        <title>The Genome Sequence of Rhinocladiella mackenzie CBS 650.93.</title>
        <authorList>
            <consortium name="The Broad Institute Genomics Platform"/>
            <person name="Cuomo C."/>
            <person name="de Hoog S."/>
            <person name="Gorbushina A."/>
            <person name="Stielow B."/>
            <person name="Teixiera M."/>
            <person name="Abouelleil A."/>
            <person name="Chapman S.B."/>
            <person name="Priest M."/>
            <person name="Young S.K."/>
            <person name="Wortman J."/>
            <person name="Nusbaum C."/>
            <person name="Birren B."/>
        </authorList>
    </citation>
    <scope>NUCLEOTIDE SEQUENCE [LARGE SCALE GENOMIC DNA]</scope>
    <source>
        <strain evidence="2 3">CBS 650.93</strain>
    </source>
</reference>
<dbReference type="PANTHER" id="PTHR48228">
    <property type="entry name" value="SUCCINYL-COA--D-CITRAMALATE COA-TRANSFERASE"/>
    <property type="match status" value="1"/>
</dbReference>
<sequence>MDISTEPFRPGVLERLDLDPETMLLNLNPRLIVVRLTGFQRDGEYEGMAGHDINYLAVSGILSMLGGCDQLLSPPMNLLADFAGGGLVAFTGALLALIQRSLNGKGHVVNANMAGGVSHTGKLARLSARTRRCYEYKDGGKYLAVDTLEPQF</sequence>
<dbReference type="Pfam" id="PF02515">
    <property type="entry name" value="CoA_transf_3"/>
    <property type="match status" value="1"/>
</dbReference>
<name>A0A0D2ITF6_9EURO</name>
<gene>
    <name evidence="2" type="ORF">Z518_00433</name>
</gene>
<dbReference type="SUPFAM" id="SSF89796">
    <property type="entry name" value="CoA-transferase family III (CaiB/BaiF)"/>
    <property type="match status" value="1"/>
</dbReference>
<dbReference type="Proteomes" id="UP000053617">
    <property type="component" value="Unassembled WGS sequence"/>
</dbReference>
<dbReference type="RefSeq" id="XP_013276490.1">
    <property type="nucleotide sequence ID" value="XM_013421036.1"/>
</dbReference>
<evidence type="ECO:0008006" key="4">
    <source>
        <dbReference type="Google" id="ProtNLM"/>
    </source>
</evidence>
<dbReference type="InterPro" id="IPR050509">
    <property type="entry name" value="CoA-transferase_III"/>
</dbReference>
<dbReference type="GO" id="GO:0003824">
    <property type="term" value="F:catalytic activity"/>
    <property type="evidence" value="ECO:0007669"/>
    <property type="project" value="InterPro"/>
</dbReference>
<dbReference type="AlphaFoldDB" id="A0A0D2ITF6"/>
<accession>A0A0D2ITF6</accession>
<dbReference type="PANTHER" id="PTHR48228:SF5">
    <property type="entry name" value="ALPHA-METHYLACYL-COA RACEMASE"/>
    <property type="match status" value="1"/>
</dbReference>
<dbReference type="HOGENOM" id="CLU_104848_0_0_1"/>
<dbReference type="GeneID" id="25288504"/>
<protein>
    <recommendedName>
        <fullName evidence="4">Alpha-methylacyl-CoA racemase</fullName>
    </recommendedName>
</protein>
<organism evidence="2 3">
    <name type="scientific">Rhinocladiella mackenziei CBS 650.93</name>
    <dbReference type="NCBI Taxonomy" id="1442369"/>
    <lineage>
        <taxon>Eukaryota</taxon>
        <taxon>Fungi</taxon>
        <taxon>Dikarya</taxon>
        <taxon>Ascomycota</taxon>
        <taxon>Pezizomycotina</taxon>
        <taxon>Eurotiomycetes</taxon>
        <taxon>Chaetothyriomycetidae</taxon>
        <taxon>Chaetothyriales</taxon>
        <taxon>Herpotrichiellaceae</taxon>
        <taxon>Rhinocladiella</taxon>
    </lineage>
</organism>